<accession>A0A2P2P9G4</accession>
<dbReference type="AlphaFoldDB" id="A0A2P2P9G4"/>
<evidence type="ECO:0000313" key="1">
    <source>
        <dbReference type="EMBL" id="MBX51408.1"/>
    </source>
</evidence>
<reference evidence="1" key="1">
    <citation type="submission" date="2018-02" db="EMBL/GenBank/DDBJ databases">
        <title>Rhizophora mucronata_Transcriptome.</title>
        <authorList>
            <person name="Meera S.P."/>
            <person name="Sreeshan A."/>
            <person name="Augustine A."/>
        </authorList>
    </citation>
    <scope>NUCLEOTIDE SEQUENCE</scope>
    <source>
        <tissue evidence="1">Leaf</tissue>
    </source>
</reference>
<proteinExistence type="predicted"/>
<sequence length="41" mass="4772">MAKTKMLSWTMKIQDMVACEMSAFKKEVTLAPIEEYCEEII</sequence>
<dbReference type="EMBL" id="GGEC01070924">
    <property type="protein sequence ID" value="MBX51408.1"/>
    <property type="molecule type" value="Transcribed_RNA"/>
</dbReference>
<organism evidence="1">
    <name type="scientific">Rhizophora mucronata</name>
    <name type="common">Asiatic mangrove</name>
    <dbReference type="NCBI Taxonomy" id="61149"/>
    <lineage>
        <taxon>Eukaryota</taxon>
        <taxon>Viridiplantae</taxon>
        <taxon>Streptophyta</taxon>
        <taxon>Embryophyta</taxon>
        <taxon>Tracheophyta</taxon>
        <taxon>Spermatophyta</taxon>
        <taxon>Magnoliopsida</taxon>
        <taxon>eudicotyledons</taxon>
        <taxon>Gunneridae</taxon>
        <taxon>Pentapetalae</taxon>
        <taxon>rosids</taxon>
        <taxon>fabids</taxon>
        <taxon>Malpighiales</taxon>
        <taxon>Rhizophoraceae</taxon>
        <taxon>Rhizophora</taxon>
    </lineage>
</organism>
<name>A0A2P2P9G4_RHIMU</name>
<protein>
    <submittedName>
        <fullName evidence="1">Uncharacterized protein</fullName>
    </submittedName>
</protein>